<evidence type="ECO:0000256" key="2">
    <source>
        <dbReference type="ARBA" id="ARBA00022679"/>
    </source>
</evidence>
<name>A0A221UR78_9FLAO</name>
<dbReference type="CDD" id="cd01673">
    <property type="entry name" value="dNK"/>
    <property type="match status" value="1"/>
</dbReference>
<reference evidence="11 13" key="2">
    <citation type="submission" date="2019-06" db="EMBL/GenBank/DDBJ databases">
        <title>A large-scale integrated study on North Sea by COGITO (Coastal Microbe Genomic &amp; Taxonomic Observatory).</title>
        <authorList>
            <person name="Teeling H."/>
        </authorList>
    </citation>
    <scope>NUCLEOTIDE SEQUENCE [LARGE SCALE GENOMIC DNA]</scope>
    <source>
        <strain evidence="11 13">MAR_2009_79</strain>
    </source>
</reference>
<sequence length="257" mass="30095">MIWFNPKSIKNTNILSCKFFIGLSSKDFNMHPISCILYLFITSAKNTNHNYKPMHIAVAGNIGAGKTTLTRLLSKHYQWEAQFEDVVDNPYLDDFYNQMERWSFNLQIYFLNNRYRQILQIRKGGKDTIQDRTIYEDAHIFAPNLHAMGLMTNRDFSNYTSLFELMETLVQPPDLLIYLRSSIPNLVNQIHKRGREYENSISIDYLSRLNERYEAWAQSYEKGNLLVIDVDKLNFVDEPEDLGLVINKIDAEINGLF</sequence>
<feature type="binding site" evidence="7">
    <location>
        <position position="84"/>
    </location>
    <ligand>
        <name>substrate</name>
    </ligand>
</feature>
<dbReference type="AlphaFoldDB" id="A0A221UR78"/>
<evidence type="ECO:0000313" key="13">
    <source>
        <dbReference type="Proteomes" id="UP000315363"/>
    </source>
</evidence>
<dbReference type="GO" id="GO:0005737">
    <property type="term" value="C:cytoplasm"/>
    <property type="evidence" value="ECO:0007669"/>
    <property type="project" value="TreeGrafter"/>
</dbReference>
<dbReference type="SUPFAM" id="SSF52540">
    <property type="entry name" value="P-loop containing nucleoside triphosphate hydrolases"/>
    <property type="match status" value="1"/>
</dbReference>
<dbReference type="FunFam" id="3.40.50.300:FF:000659">
    <property type="entry name" value="Deoxyguanosine kinase"/>
    <property type="match status" value="1"/>
</dbReference>
<dbReference type="Pfam" id="PF01712">
    <property type="entry name" value="dNK"/>
    <property type="match status" value="1"/>
</dbReference>
<dbReference type="EMBL" id="CP022515">
    <property type="protein sequence ID" value="ASO03867.1"/>
    <property type="molecule type" value="Genomic_DNA"/>
</dbReference>
<feature type="binding site" evidence="7">
    <location>
        <position position="198"/>
    </location>
    <ligand>
        <name>substrate</name>
    </ligand>
</feature>
<feature type="binding site" evidence="8">
    <location>
        <begin position="60"/>
        <end position="68"/>
    </location>
    <ligand>
        <name>ATP</name>
        <dbReference type="ChEBI" id="CHEBI:30616"/>
    </ligand>
</feature>
<evidence type="ECO:0000313" key="12">
    <source>
        <dbReference type="Proteomes" id="UP000204551"/>
    </source>
</evidence>
<dbReference type="EC" id="2.7.1.74" evidence="10"/>
<dbReference type="PANTHER" id="PTHR10513">
    <property type="entry name" value="DEOXYNUCLEOSIDE KINASE"/>
    <property type="match status" value="1"/>
</dbReference>
<dbReference type="InterPro" id="IPR050566">
    <property type="entry name" value="Deoxyribonucleoside_kinase"/>
</dbReference>
<evidence type="ECO:0000256" key="7">
    <source>
        <dbReference type="PIRSR" id="PIRSR000705-2"/>
    </source>
</evidence>
<feature type="domain" description="Deoxynucleoside kinase" evidence="9">
    <location>
        <begin position="56"/>
        <end position="251"/>
    </location>
</feature>
<gene>
    <name evidence="10" type="primary">dck</name>
    <name evidence="10" type="ORF">AREALGSMS7_00371</name>
    <name evidence="11" type="ORF">GQ41_0068</name>
</gene>
<keyword evidence="3 8" id="KW-0547">Nucleotide-binding</keyword>
<feature type="binding site" evidence="7">
    <location>
        <position position="107"/>
    </location>
    <ligand>
        <name>substrate</name>
    </ligand>
</feature>
<dbReference type="KEGG" id="aalg:AREALGSMS7_00371"/>
<dbReference type="EMBL" id="VHIF01000001">
    <property type="protein sequence ID" value="TQO35520.1"/>
    <property type="molecule type" value="Genomic_DNA"/>
</dbReference>
<evidence type="ECO:0000313" key="10">
    <source>
        <dbReference type="EMBL" id="ASO03867.1"/>
    </source>
</evidence>
<evidence type="ECO:0000259" key="9">
    <source>
        <dbReference type="Pfam" id="PF01712"/>
    </source>
</evidence>
<dbReference type="InterPro" id="IPR031314">
    <property type="entry name" value="DNK_dom"/>
</dbReference>
<protein>
    <submittedName>
        <fullName evidence="10">Deoxyadenosine/deoxycytidine kinase</fullName>
        <ecNumber evidence="10">2.7.1.74</ecNumber>
    </submittedName>
</protein>
<evidence type="ECO:0000256" key="4">
    <source>
        <dbReference type="ARBA" id="ARBA00022777"/>
    </source>
</evidence>
<reference evidence="10 12" key="1">
    <citation type="submission" date="2017-07" db="EMBL/GenBank/DDBJ databases">
        <title>Genome Sequence of Arenibacter algicola Strain SMS7 Isolated from a culture of the Diatom Skeletonema marinoi.</title>
        <authorList>
            <person name="Topel M."/>
            <person name="Pinder M.I.M."/>
            <person name="Johansson O.N."/>
            <person name="Kourtchenko O."/>
            <person name="Godhe A."/>
            <person name="Clarke A.K."/>
        </authorList>
    </citation>
    <scope>NUCLEOTIDE SEQUENCE [LARGE SCALE GENOMIC DNA]</scope>
    <source>
        <strain evidence="10 12">SMS7</strain>
    </source>
</reference>
<feature type="binding site" evidence="7">
    <location>
        <position position="132"/>
    </location>
    <ligand>
        <name>substrate</name>
    </ligand>
</feature>
<feature type="binding site" evidence="7">
    <location>
        <position position="137"/>
    </location>
    <ligand>
        <name>substrate</name>
    </ligand>
</feature>
<dbReference type="Proteomes" id="UP000204551">
    <property type="component" value="Chromosome"/>
</dbReference>
<comment type="similarity">
    <text evidence="1">Belongs to the DCK/DGK family.</text>
</comment>
<dbReference type="GO" id="GO:0005524">
    <property type="term" value="F:ATP binding"/>
    <property type="evidence" value="ECO:0007669"/>
    <property type="project" value="UniProtKB-KW"/>
</dbReference>
<dbReference type="PANTHER" id="PTHR10513:SF35">
    <property type="entry name" value="DEOXYADENOSINE KINASE"/>
    <property type="match status" value="1"/>
</dbReference>
<keyword evidence="4 10" id="KW-0418">Kinase</keyword>
<dbReference type="STRING" id="616991.GCA_000733925_03524"/>
<feature type="binding site" evidence="8">
    <location>
        <begin position="233"/>
        <end position="235"/>
    </location>
    <ligand>
        <name>ATP</name>
        <dbReference type="ChEBI" id="CHEBI:30616"/>
    </ligand>
</feature>
<keyword evidence="2 10" id="KW-0808">Transferase</keyword>
<dbReference type="eggNOG" id="COG1428">
    <property type="taxonomic scope" value="Bacteria"/>
</dbReference>
<feature type="active site" description="Proton acceptor" evidence="6">
    <location>
        <position position="131"/>
    </location>
</feature>
<feature type="binding site" evidence="7">
    <location>
        <position position="96"/>
    </location>
    <ligand>
        <name>substrate</name>
    </ligand>
</feature>
<organism evidence="10 12">
    <name type="scientific">Arenibacter algicola</name>
    <dbReference type="NCBI Taxonomy" id="616991"/>
    <lineage>
        <taxon>Bacteria</taxon>
        <taxon>Pseudomonadati</taxon>
        <taxon>Bacteroidota</taxon>
        <taxon>Flavobacteriia</taxon>
        <taxon>Flavobacteriales</taxon>
        <taxon>Flavobacteriaceae</taxon>
        <taxon>Arenibacter</taxon>
    </lineage>
</organism>
<dbReference type="Proteomes" id="UP000315363">
    <property type="component" value="Unassembled WGS sequence"/>
</dbReference>
<dbReference type="PIRSF" id="PIRSF000705">
    <property type="entry name" value="DNK"/>
    <property type="match status" value="1"/>
</dbReference>
<accession>A0A221UR78</accession>
<dbReference type="InterPro" id="IPR027417">
    <property type="entry name" value="P-loop_NTPase"/>
</dbReference>
<dbReference type="GO" id="GO:0004137">
    <property type="term" value="F:deoxycytidine kinase activity"/>
    <property type="evidence" value="ECO:0007669"/>
    <property type="project" value="UniProtKB-EC"/>
</dbReference>
<evidence type="ECO:0000256" key="1">
    <source>
        <dbReference type="ARBA" id="ARBA00007420"/>
    </source>
</evidence>
<proteinExistence type="inferred from homology"/>
<dbReference type="InterPro" id="IPR002624">
    <property type="entry name" value="DCK/DGK"/>
</dbReference>
<keyword evidence="5 8" id="KW-0067">ATP-binding</keyword>
<evidence type="ECO:0000256" key="5">
    <source>
        <dbReference type="ARBA" id="ARBA00022840"/>
    </source>
</evidence>
<evidence type="ECO:0000256" key="8">
    <source>
        <dbReference type="PIRSR" id="PIRSR000705-3"/>
    </source>
</evidence>
<evidence type="ECO:0000256" key="6">
    <source>
        <dbReference type="PIRSR" id="PIRSR000705-1"/>
    </source>
</evidence>
<keyword evidence="13" id="KW-1185">Reference proteome</keyword>
<evidence type="ECO:0000313" key="11">
    <source>
        <dbReference type="EMBL" id="TQO35520.1"/>
    </source>
</evidence>
<dbReference type="Gene3D" id="3.40.50.300">
    <property type="entry name" value="P-loop containing nucleotide triphosphate hydrolases"/>
    <property type="match status" value="1"/>
</dbReference>
<evidence type="ECO:0000256" key="3">
    <source>
        <dbReference type="ARBA" id="ARBA00022741"/>
    </source>
</evidence>